<organism evidence="4 5">
    <name type="scientific">Fodinibius salsisoli</name>
    <dbReference type="NCBI Taxonomy" id="2820877"/>
    <lineage>
        <taxon>Bacteria</taxon>
        <taxon>Pseudomonadati</taxon>
        <taxon>Balneolota</taxon>
        <taxon>Balneolia</taxon>
        <taxon>Balneolales</taxon>
        <taxon>Balneolaceae</taxon>
        <taxon>Fodinibius</taxon>
    </lineage>
</organism>
<name>A0ABT3PKE5_9BACT</name>
<sequence>MNLRNAFIAGAAKSGTTTLYYLLEQHPEVAVPAVKEPNYFSNIDNNEDPVKAGTGPGDDSTVWTRSQQEYHNLYRPSDKHTVKLDASVSYLYSTTAAEQIATYDPDSRIIIVLRNPTERAFSHYKHLLRDGRETEPFEEALALEQSRIDKGWEFSWHLTAMGMYSQQIQRYLDHFDAEQLHIITLKDIKNDLPDVISDITDFLGLSPFEYDLERQERNASGVARSWILSRMVNWVLGYKATINKIIPPKLSHKALQLFRSFNIKKGNLEISEDTRRELATTFKEDINKTESLIGRSLKGWLND</sequence>
<evidence type="ECO:0000313" key="5">
    <source>
        <dbReference type="Proteomes" id="UP001207918"/>
    </source>
</evidence>
<dbReference type="PANTHER" id="PTHR10605:SF56">
    <property type="entry name" value="BIFUNCTIONAL HEPARAN SULFATE N-DEACETYLASE_N-SULFOTRANSFERASE"/>
    <property type="match status" value="1"/>
</dbReference>
<dbReference type="InterPro" id="IPR037359">
    <property type="entry name" value="NST/OST"/>
</dbReference>
<gene>
    <name evidence="4" type="ORF">J6I44_06005</name>
</gene>
<protein>
    <submittedName>
        <fullName evidence="4">Sulfotransferase domain-containing protein</fullName>
    </submittedName>
</protein>
<dbReference type="InterPro" id="IPR027417">
    <property type="entry name" value="P-loop_NTPase"/>
</dbReference>
<dbReference type="SUPFAM" id="SSF52540">
    <property type="entry name" value="P-loop containing nucleoside triphosphate hydrolases"/>
    <property type="match status" value="1"/>
</dbReference>
<dbReference type="RefSeq" id="WP_265765103.1">
    <property type="nucleotide sequence ID" value="NZ_JAGGJA010000003.1"/>
</dbReference>
<dbReference type="InterPro" id="IPR000863">
    <property type="entry name" value="Sulfotransferase_dom"/>
</dbReference>
<dbReference type="Proteomes" id="UP001207918">
    <property type="component" value="Unassembled WGS sequence"/>
</dbReference>
<keyword evidence="5" id="KW-1185">Reference proteome</keyword>
<feature type="domain" description="Sulfotransferase" evidence="3">
    <location>
        <begin position="5"/>
        <end position="214"/>
    </location>
</feature>
<evidence type="ECO:0000256" key="1">
    <source>
        <dbReference type="ARBA" id="ARBA00022679"/>
    </source>
</evidence>
<dbReference type="PANTHER" id="PTHR10605">
    <property type="entry name" value="HEPARAN SULFATE SULFOTRANSFERASE"/>
    <property type="match status" value="1"/>
</dbReference>
<dbReference type="Gene3D" id="3.40.50.300">
    <property type="entry name" value="P-loop containing nucleotide triphosphate hydrolases"/>
    <property type="match status" value="1"/>
</dbReference>
<evidence type="ECO:0000259" key="3">
    <source>
        <dbReference type="Pfam" id="PF00685"/>
    </source>
</evidence>
<keyword evidence="2" id="KW-0325">Glycoprotein</keyword>
<dbReference type="EMBL" id="JAGGJA010000003">
    <property type="protein sequence ID" value="MCW9706397.1"/>
    <property type="molecule type" value="Genomic_DNA"/>
</dbReference>
<accession>A0ABT3PKE5</accession>
<keyword evidence="1" id="KW-0808">Transferase</keyword>
<comment type="caution">
    <text evidence="4">The sequence shown here is derived from an EMBL/GenBank/DDBJ whole genome shotgun (WGS) entry which is preliminary data.</text>
</comment>
<reference evidence="4 5" key="1">
    <citation type="submission" date="2021-03" db="EMBL/GenBank/DDBJ databases">
        <title>Aliifodinibius sp. nov., a new bacterium isolated from saline soil.</title>
        <authorList>
            <person name="Galisteo C."/>
            <person name="De La Haba R."/>
            <person name="Sanchez-Porro C."/>
            <person name="Ventosa A."/>
        </authorList>
    </citation>
    <scope>NUCLEOTIDE SEQUENCE [LARGE SCALE GENOMIC DNA]</scope>
    <source>
        <strain evidence="4 5">1BSP15-2V2</strain>
    </source>
</reference>
<evidence type="ECO:0000256" key="2">
    <source>
        <dbReference type="ARBA" id="ARBA00023180"/>
    </source>
</evidence>
<dbReference type="Pfam" id="PF00685">
    <property type="entry name" value="Sulfotransfer_1"/>
    <property type="match status" value="1"/>
</dbReference>
<proteinExistence type="predicted"/>
<evidence type="ECO:0000313" key="4">
    <source>
        <dbReference type="EMBL" id="MCW9706397.1"/>
    </source>
</evidence>